<feature type="transmembrane region" description="Helical" evidence="2">
    <location>
        <begin position="109"/>
        <end position="132"/>
    </location>
</feature>
<keyword evidence="2" id="KW-0812">Transmembrane</keyword>
<sequence>MATPNNGGGVPVELENGGGLSSADDPREMATPNSDDGLQVDLENGSGGLSSGAPDDVTKPKKKKPIKAENMSSSTTKDSINPCSGAILMVLVFYYPFFVLNMVCLSKNWWNAALGITVATALIFLFFCMATCSKDFFTEPRESSAVKPADGDSDLGKRLLESENLEADA</sequence>
<evidence type="ECO:0000256" key="1">
    <source>
        <dbReference type="SAM" id="MobiDB-lite"/>
    </source>
</evidence>
<feature type="region of interest" description="Disordered" evidence="1">
    <location>
        <begin position="141"/>
        <end position="169"/>
    </location>
</feature>
<evidence type="ECO:0000313" key="3">
    <source>
        <dbReference type="EMBL" id="TVU23723.1"/>
    </source>
</evidence>
<dbReference type="AlphaFoldDB" id="A0A5J9UIX6"/>
<keyword evidence="2" id="KW-1133">Transmembrane helix</keyword>
<feature type="transmembrane region" description="Helical" evidence="2">
    <location>
        <begin position="79"/>
        <end position="97"/>
    </location>
</feature>
<comment type="caution">
    <text evidence="3">The sequence shown here is derived from an EMBL/GenBank/DDBJ whole genome shotgun (WGS) entry which is preliminary data.</text>
</comment>
<keyword evidence="4" id="KW-1185">Reference proteome</keyword>
<gene>
    <name evidence="3" type="ORF">EJB05_26102</name>
</gene>
<proteinExistence type="predicted"/>
<feature type="compositionally biased region" description="Gly residues" evidence="1">
    <location>
        <begin position="1"/>
        <end position="20"/>
    </location>
</feature>
<name>A0A5J9UIX6_9POAL</name>
<evidence type="ECO:0000313" key="4">
    <source>
        <dbReference type="Proteomes" id="UP000324897"/>
    </source>
</evidence>
<keyword evidence="2" id="KW-0472">Membrane</keyword>
<feature type="region of interest" description="Disordered" evidence="1">
    <location>
        <begin position="1"/>
        <end position="77"/>
    </location>
</feature>
<evidence type="ECO:0000256" key="2">
    <source>
        <dbReference type="SAM" id="Phobius"/>
    </source>
</evidence>
<dbReference type="EMBL" id="RWGY01000013">
    <property type="protein sequence ID" value="TVU23723.1"/>
    <property type="molecule type" value="Genomic_DNA"/>
</dbReference>
<dbReference type="Proteomes" id="UP000324897">
    <property type="component" value="Chromosome 2"/>
</dbReference>
<protein>
    <submittedName>
        <fullName evidence="3">Uncharacterized protein</fullName>
    </submittedName>
</protein>
<accession>A0A5J9UIX6</accession>
<reference evidence="3 4" key="1">
    <citation type="journal article" date="2019" name="Sci. Rep.">
        <title>A high-quality genome of Eragrostis curvula grass provides insights into Poaceae evolution and supports new strategies to enhance forage quality.</title>
        <authorList>
            <person name="Carballo J."/>
            <person name="Santos B.A.C.M."/>
            <person name="Zappacosta D."/>
            <person name="Garbus I."/>
            <person name="Selva J.P."/>
            <person name="Gallo C.A."/>
            <person name="Diaz A."/>
            <person name="Albertini E."/>
            <person name="Caccamo M."/>
            <person name="Echenique V."/>
        </authorList>
    </citation>
    <scope>NUCLEOTIDE SEQUENCE [LARGE SCALE GENOMIC DNA]</scope>
    <source>
        <strain evidence="4">cv. Victoria</strain>
        <tissue evidence="3">Leaf</tissue>
    </source>
</reference>
<dbReference type="Gramene" id="TVU23723">
    <property type="protein sequence ID" value="TVU23723"/>
    <property type="gene ID" value="EJB05_26102"/>
</dbReference>
<organism evidence="3 4">
    <name type="scientific">Eragrostis curvula</name>
    <name type="common">weeping love grass</name>
    <dbReference type="NCBI Taxonomy" id="38414"/>
    <lineage>
        <taxon>Eukaryota</taxon>
        <taxon>Viridiplantae</taxon>
        <taxon>Streptophyta</taxon>
        <taxon>Embryophyta</taxon>
        <taxon>Tracheophyta</taxon>
        <taxon>Spermatophyta</taxon>
        <taxon>Magnoliopsida</taxon>
        <taxon>Liliopsida</taxon>
        <taxon>Poales</taxon>
        <taxon>Poaceae</taxon>
        <taxon>PACMAD clade</taxon>
        <taxon>Chloridoideae</taxon>
        <taxon>Eragrostideae</taxon>
        <taxon>Eragrostidinae</taxon>
        <taxon>Eragrostis</taxon>
    </lineage>
</organism>